<feature type="compositionally biased region" description="Low complexity" evidence="2">
    <location>
        <begin position="561"/>
        <end position="574"/>
    </location>
</feature>
<evidence type="ECO:0000259" key="4">
    <source>
        <dbReference type="PROSITE" id="PS50053"/>
    </source>
</evidence>
<dbReference type="Proteomes" id="UP001154282">
    <property type="component" value="Unassembled WGS sequence"/>
</dbReference>
<feature type="compositionally biased region" description="Low complexity" evidence="2">
    <location>
        <begin position="505"/>
        <end position="514"/>
    </location>
</feature>
<feature type="coiled-coil region" evidence="1">
    <location>
        <begin position="318"/>
        <end position="360"/>
    </location>
</feature>
<evidence type="ECO:0000256" key="2">
    <source>
        <dbReference type="SAM" id="MobiDB-lite"/>
    </source>
</evidence>
<dbReference type="Gene3D" id="1.10.8.10">
    <property type="entry name" value="DNA helicase RuvA subunit, C-terminal domain"/>
    <property type="match status" value="2"/>
</dbReference>
<evidence type="ECO:0000256" key="1">
    <source>
        <dbReference type="SAM" id="Coils"/>
    </source>
</evidence>
<dbReference type="PANTHER" id="PTHR12948">
    <property type="entry name" value="NEDD8 ULTIMATE BUSTER-1 BS4 PROTEIN"/>
    <property type="match status" value="1"/>
</dbReference>
<dbReference type="CDD" id="cd14291">
    <property type="entry name" value="UBA1_NUB1_like"/>
    <property type="match status" value="1"/>
</dbReference>
<dbReference type="InterPro" id="IPR029071">
    <property type="entry name" value="Ubiquitin-like_domsf"/>
</dbReference>
<gene>
    <name evidence="5" type="ORF">LITE_LOCUS6030</name>
</gene>
<organism evidence="5 6">
    <name type="scientific">Linum tenue</name>
    <dbReference type="NCBI Taxonomy" id="586396"/>
    <lineage>
        <taxon>Eukaryota</taxon>
        <taxon>Viridiplantae</taxon>
        <taxon>Streptophyta</taxon>
        <taxon>Embryophyta</taxon>
        <taxon>Tracheophyta</taxon>
        <taxon>Spermatophyta</taxon>
        <taxon>Magnoliopsida</taxon>
        <taxon>eudicotyledons</taxon>
        <taxon>Gunneridae</taxon>
        <taxon>Pentapetalae</taxon>
        <taxon>rosids</taxon>
        <taxon>fabids</taxon>
        <taxon>Malpighiales</taxon>
        <taxon>Linaceae</taxon>
        <taxon>Linum</taxon>
    </lineage>
</organism>
<dbReference type="Pfam" id="PF00627">
    <property type="entry name" value="UBA"/>
    <property type="match status" value="1"/>
</dbReference>
<dbReference type="PROSITE" id="PS50030">
    <property type="entry name" value="UBA"/>
    <property type="match status" value="2"/>
</dbReference>
<dbReference type="InterPro" id="IPR015940">
    <property type="entry name" value="UBA"/>
</dbReference>
<evidence type="ECO:0000313" key="6">
    <source>
        <dbReference type="Proteomes" id="UP001154282"/>
    </source>
</evidence>
<feature type="region of interest" description="Disordered" evidence="2">
    <location>
        <begin position="505"/>
        <end position="524"/>
    </location>
</feature>
<dbReference type="PANTHER" id="PTHR12948:SF3">
    <property type="entry name" value="NEDD8 ULTIMATE BUSTER 1"/>
    <property type="match status" value="1"/>
</dbReference>
<feature type="domain" description="Ubiquitin-like" evidence="4">
    <location>
        <begin position="23"/>
        <end position="71"/>
    </location>
</feature>
<keyword evidence="6" id="KW-1185">Reference proteome</keyword>
<dbReference type="InterPro" id="IPR009060">
    <property type="entry name" value="UBA-like_sf"/>
</dbReference>
<comment type="caution">
    <text evidence="5">The sequence shown here is derived from an EMBL/GenBank/DDBJ whole genome shotgun (WGS) entry which is preliminary data.</text>
</comment>
<dbReference type="InterPro" id="IPR000626">
    <property type="entry name" value="Ubiquitin-like_dom"/>
</dbReference>
<dbReference type="SUPFAM" id="SSF46934">
    <property type="entry name" value="UBA-like"/>
    <property type="match status" value="2"/>
</dbReference>
<sequence>MVKLRVAGTWSGVLDEVDLENWTVPTLREEVAKRSNVSPASINLICAGKMLKDGDGTEKLSQLGIRPNSKILASRVAVDEGKSLKDEEELNQRLARVKAAVTALSTRHADGALPLEDFNLEIEDQLGNKLHLSESDRQALMMGLMLHTNGKVLMKRGKFRDALEVLNMAEVGWLFLNIAGRFACLFKLFGYEFWEDSLLRVDNIAMLQMDMVWCYFMLKDIACLSVAGVRLDKARDGFERAHGKDASRLKLLQAGNSSELAVYLRLELLEAVVAYHSGQLEKSRRYLISAQTKFKRLQVSDEVLSVVMGMGFEENEAKRALRINNQDAERAVDFLVEERARKALKRQEDLKRQAEILEQKKYGVTPLKKAVDIQLLTGLVSIGFEKQLAAEALRRNENDTQKALDDLTNPETNATIQNDIETRKAKRQKQDTDSKIRLIASMGFDMPAVAAAVQAGGTTETIMRRLLQQGPLPDPAAALQAAAAHAQAVAADGAAAQAVAADGAAANAEPPADASFSEPRDVEMEDEIANELARRDALSDYDIDVTREGEAIDEYLALLDSTGRSSGSASTSGRGHQEKEIRN</sequence>
<evidence type="ECO:0000259" key="3">
    <source>
        <dbReference type="PROSITE" id="PS50030"/>
    </source>
</evidence>
<dbReference type="SUPFAM" id="SSF54236">
    <property type="entry name" value="Ubiquitin-like"/>
    <property type="match status" value="1"/>
</dbReference>
<dbReference type="AlphaFoldDB" id="A0AAV0HVU3"/>
<dbReference type="EMBL" id="CAMGYJ010000003">
    <property type="protein sequence ID" value="CAI0388927.1"/>
    <property type="molecule type" value="Genomic_DNA"/>
</dbReference>
<evidence type="ECO:0008006" key="7">
    <source>
        <dbReference type="Google" id="ProtNLM"/>
    </source>
</evidence>
<protein>
    <recommendedName>
        <fullName evidence="7">NEDD8 ultimate buster 1</fullName>
    </recommendedName>
</protein>
<dbReference type="Gene3D" id="3.10.20.90">
    <property type="entry name" value="Phosphatidylinositol 3-kinase Catalytic Subunit, Chain A, domain 1"/>
    <property type="match status" value="1"/>
</dbReference>
<name>A0AAV0HVU3_9ROSI</name>
<dbReference type="SMART" id="SM00165">
    <property type="entry name" value="UBA"/>
    <property type="match status" value="2"/>
</dbReference>
<reference evidence="5" key="1">
    <citation type="submission" date="2022-08" db="EMBL/GenBank/DDBJ databases">
        <authorList>
            <person name="Gutierrez-Valencia J."/>
        </authorList>
    </citation>
    <scope>NUCLEOTIDE SEQUENCE</scope>
</reference>
<feature type="domain" description="UBA" evidence="3">
    <location>
        <begin position="370"/>
        <end position="410"/>
    </location>
</feature>
<keyword evidence="1" id="KW-0175">Coiled coil</keyword>
<dbReference type="InterPro" id="IPR039749">
    <property type="entry name" value="NUB1"/>
</dbReference>
<feature type="region of interest" description="Disordered" evidence="2">
    <location>
        <begin position="560"/>
        <end position="583"/>
    </location>
</feature>
<dbReference type="GO" id="GO:2000058">
    <property type="term" value="P:regulation of ubiquitin-dependent protein catabolic process"/>
    <property type="evidence" value="ECO:0007669"/>
    <property type="project" value="TreeGrafter"/>
</dbReference>
<accession>A0AAV0HVU3</accession>
<dbReference type="GO" id="GO:0031593">
    <property type="term" value="F:polyubiquitin modification-dependent protein binding"/>
    <property type="evidence" value="ECO:0007669"/>
    <property type="project" value="UniProtKB-ARBA"/>
</dbReference>
<evidence type="ECO:0000313" key="5">
    <source>
        <dbReference type="EMBL" id="CAI0388927.1"/>
    </source>
</evidence>
<dbReference type="PROSITE" id="PS50053">
    <property type="entry name" value="UBIQUITIN_2"/>
    <property type="match status" value="1"/>
</dbReference>
<proteinExistence type="predicted"/>
<feature type="domain" description="UBA" evidence="3">
    <location>
        <begin position="298"/>
        <end position="338"/>
    </location>
</feature>